<dbReference type="EMBL" id="MU866543">
    <property type="protein sequence ID" value="KAK4171544.1"/>
    <property type="molecule type" value="Genomic_DNA"/>
</dbReference>
<evidence type="ECO:0000313" key="3">
    <source>
        <dbReference type="EMBL" id="KAK4171544.1"/>
    </source>
</evidence>
<name>A0AAN6VXC3_9PEZI</name>
<keyword evidence="4" id="KW-1185">Reference proteome</keyword>
<evidence type="ECO:0000256" key="1">
    <source>
        <dbReference type="ARBA" id="ARBA00023002"/>
    </source>
</evidence>
<evidence type="ECO:0000313" key="4">
    <source>
        <dbReference type="Proteomes" id="UP001302321"/>
    </source>
</evidence>
<reference evidence="3" key="2">
    <citation type="submission" date="2023-05" db="EMBL/GenBank/DDBJ databases">
        <authorList>
            <consortium name="Lawrence Berkeley National Laboratory"/>
            <person name="Steindorff A."/>
            <person name="Hensen N."/>
            <person name="Bonometti L."/>
            <person name="Westerberg I."/>
            <person name="Brannstrom I.O."/>
            <person name="Guillou S."/>
            <person name="Cros-Aarteil S."/>
            <person name="Calhoun S."/>
            <person name="Haridas S."/>
            <person name="Kuo A."/>
            <person name="Mondo S."/>
            <person name="Pangilinan J."/>
            <person name="Riley R."/>
            <person name="Labutti K."/>
            <person name="Andreopoulos B."/>
            <person name="Lipzen A."/>
            <person name="Chen C."/>
            <person name="Yanf M."/>
            <person name="Daum C."/>
            <person name="Ng V."/>
            <person name="Clum A."/>
            <person name="Ohm R."/>
            <person name="Martin F."/>
            <person name="Silar P."/>
            <person name="Natvig D."/>
            <person name="Lalanne C."/>
            <person name="Gautier V."/>
            <person name="Ament-Velasquez S.L."/>
            <person name="Kruys A."/>
            <person name="Hutchinson M.I."/>
            <person name="Powell A.J."/>
            <person name="Barry K."/>
            <person name="Miller A.N."/>
            <person name="Grigoriev I.V."/>
            <person name="Debuchy R."/>
            <person name="Gladieux P."/>
            <person name="Thoren M.H."/>
            <person name="Johannesson H."/>
        </authorList>
    </citation>
    <scope>NUCLEOTIDE SEQUENCE</scope>
    <source>
        <strain evidence="3">CBS 892.96</strain>
    </source>
</reference>
<proteinExistence type="predicted"/>
<accession>A0AAN6VXC3</accession>
<dbReference type="PANTHER" id="PTHR10696">
    <property type="entry name" value="GAMMA-BUTYROBETAINE HYDROXYLASE-RELATED"/>
    <property type="match status" value="1"/>
</dbReference>
<reference evidence="3" key="1">
    <citation type="journal article" date="2023" name="Mol. Phylogenet. Evol.">
        <title>Genome-scale phylogeny and comparative genomics of the fungal order Sordariales.</title>
        <authorList>
            <person name="Hensen N."/>
            <person name="Bonometti L."/>
            <person name="Westerberg I."/>
            <person name="Brannstrom I.O."/>
            <person name="Guillou S."/>
            <person name="Cros-Aarteil S."/>
            <person name="Calhoun S."/>
            <person name="Haridas S."/>
            <person name="Kuo A."/>
            <person name="Mondo S."/>
            <person name="Pangilinan J."/>
            <person name="Riley R."/>
            <person name="LaButti K."/>
            <person name="Andreopoulos B."/>
            <person name="Lipzen A."/>
            <person name="Chen C."/>
            <person name="Yan M."/>
            <person name="Daum C."/>
            <person name="Ng V."/>
            <person name="Clum A."/>
            <person name="Steindorff A."/>
            <person name="Ohm R.A."/>
            <person name="Martin F."/>
            <person name="Silar P."/>
            <person name="Natvig D.O."/>
            <person name="Lalanne C."/>
            <person name="Gautier V."/>
            <person name="Ament-Velasquez S.L."/>
            <person name="Kruys A."/>
            <person name="Hutchinson M.I."/>
            <person name="Powell A.J."/>
            <person name="Barry K."/>
            <person name="Miller A.N."/>
            <person name="Grigoriev I.V."/>
            <person name="Debuchy R."/>
            <person name="Gladieux P."/>
            <person name="Hiltunen Thoren M."/>
            <person name="Johannesson H."/>
        </authorList>
    </citation>
    <scope>NUCLEOTIDE SEQUENCE</scope>
    <source>
        <strain evidence="3">CBS 892.96</strain>
    </source>
</reference>
<gene>
    <name evidence="3" type="ORF">QBC36DRAFT_92395</name>
</gene>
<protein>
    <recommendedName>
        <fullName evidence="2">TauD/TfdA-like domain-containing protein</fullName>
    </recommendedName>
</protein>
<dbReference type="InterPro" id="IPR003819">
    <property type="entry name" value="TauD/TfdA-like"/>
</dbReference>
<dbReference type="InterPro" id="IPR050411">
    <property type="entry name" value="AlphaKG_dependent_hydroxylases"/>
</dbReference>
<sequence length="454" mass="51448">MAKAAVVGPLGQPDISYIPDYDNYLARIKRRTETEVLTKHLPDGFPLQAENPLAWDGNELAEHHDWNYYLTDNDLSEIELALQHFRAQNLGLGYINWDTFPLPNLHKTLREISKEIHMGHGFKVIRGAPVMAHTREENIIIYAGISSHIAPIRGRQISQYNGKPADVALAHIKDLTGSVNSNKIGVPAYTHDKQAFHSDIGDVVALFSLAEAAEGGQSYLSSSWKVYNELAATRPDLIQTLAEPWAADTFGKLDIPYWLAPLLYHQPATDTDPERLVFHYSRRTFTGYLGLPRSANIPPITEAQAEALDAVHFTAEKYAVSLNFRRGDIQYINNLSLLHGRAAFRDSAEQQRHLIRLWLRDPEYAWETPAALQSKWNRVYKDVAPENTVFPLEPYFGSGNSGIRTGRSQVTERWHRLVQASQRSLLSTQSVWPRMKFSFRHQATIADHHKLSDQ</sequence>
<dbReference type="GO" id="GO:0016491">
    <property type="term" value="F:oxidoreductase activity"/>
    <property type="evidence" value="ECO:0007669"/>
    <property type="project" value="UniProtKB-KW"/>
</dbReference>
<dbReference type="AlphaFoldDB" id="A0AAN6VXC3"/>
<comment type="caution">
    <text evidence="3">The sequence shown here is derived from an EMBL/GenBank/DDBJ whole genome shotgun (WGS) entry which is preliminary data.</text>
</comment>
<dbReference type="Proteomes" id="UP001302321">
    <property type="component" value="Unassembled WGS sequence"/>
</dbReference>
<dbReference type="SUPFAM" id="SSF51197">
    <property type="entry name" value="Clavaminate synthase-like"/>
    <property type="match status" value="1"/>
</dbReference>
<organism evidence="3 4">
    <name type="scientific">Triangularia setosa</name>
    <dbReference type="NCBI Taxonomy" id="2587417"/>
    <lineage>
        <taxon>Eukaryota</taxon>
        <taxon>Fungi</taxon>
        <taxon>Dikarya</taxon>
        <taxon>Ascomycota</taxon>
        <taxon>Pezizomycotina</taxon>
        <taxon>Sordariomycetes</taxon>
        <taxon>Sordariomycetidae</taxon>
        <taxon>Sordariales</taxon>
        <taxon>Podosporaceae</taxon>
        <taxon>Triangularia</taxon>
    </lineage>
</organism>
<feature type="domain" description="TauD/TfdA-like" evidence="2">
    <location>
        <begin position="99"/>
        <end position="358"/>
    </location>
</feature>
<keyword evidence="1" id="KW-0560">Oxidoreductase</keyword>
<dbReference type="Pfam" id="PF02668">
    <property type="entry name" value="TauD"/>
    <property type="match status" value="1"/>
</dbReference>
<dbReference type="Gene3D" id="3.60.130.10">
    <property type="entry name" value="Clavaminate synthase-like"/>
    <property type="match status" value="1"/>
</dbReference>
<dbReference type="FunFam" id="3.60.130.10:FF:000011">
    <property type="entry name" value="Taurine catabolism dioxygenase TauD"/>
    <property type="match status" value="1"/>
</dbReference>
<evidence type="ECO:0000259" key="2">
    <source>
        <dbReference type="Pfam" id="PF02668"/>
    </source>
</evidence>
<dbReference type="PANTHER" id="PTHR10696:SF54">
    <property type="entry name" value="FAMILY OXIDOREDUCTASE, PUTATIVE (AFU_ORTHOLOGUE AFUA_4G13850)-RELATED"/>
    <property type="match status" value="1"/>
</dbReference>
<dbReference type="InterPro" id="IPR042098">
    <property type="entry name" value="TauD-like_sf"/>
</dbReference>